<accession>A0AAP7GUS0</accession>
<name>A0AAP7GUS0_STEMA</name>
<sequence length="126" mass="14139">MNKNDLRYPDRIRAALRLLDDKGLPRAQSAPLLHRTLWRMGVAVPPPILAGFRINALVQGLLFGLFWCALMWLLLWQGGERPLGLLLGAGLLAGGLFGVVMALLMRSLQRQRQLPEWRQFLASLAD</sequence>
<evidence type="ECO:0008006" key="4">
    <source>
        <dbReference type="Google" id="ProtNLM"/>
    </source>
</evidence>
<feature type="transmembrane region" description="Helical" evidence="1">
    <location>
        <begin position="83"/>
        <end position="104"/>
    </location>
</feature>
<dbReference type="Pfam" id="PF19942">
    <property type="entry name" value="DUF6404"/>
    <property type="match status" value="1"/>
</dbReference>
<dbReference type="InterPro" id="IPR045644">
    <property type="entry name" value="DUF6404"/>
</dbReference>
<gene>
    <name evidence="2" type="ORF">A9K56_00215</name>
</gene>
<organism evidence="2 3">
    <name type="scientific">Stenotrophomonas maltophilia</name>
    <name type="common">Pseudomonas maltophilia</name>
    <name type="synonym">Xanthomonas maltophilia</name>
    <dbReference type="NCBI Taxonomy" id="40324"/>
    <lineage>
        <taxon>Bacteria</taxon>
        <taxon>Pseudomonadati</taxon>
        <taxon>Pseudomonadota</taxon>
        <taxon>Gammaproteobacteria</taxon>
        <taxon>Lysobacterales</taxon>
        <taxon>Lysobacteraceae</taxon>
        <taxon>Stenotrophomonas</taxon>
        <taxon>Stenotrophomonas maltophilia group</taxon>
    </lineage>
</organism>
<feature type="transmembrane region" description="Helical" evidence="1">
    <location>
        <begin position="56"/>
        <end position="77"/>
    </location>
</feature>
<evidence type="ECO:0000313" key="2">
    <source>
        <dbReference type="EMBL" id="OBU63178.1"/>
    </source>
</evidence>
<dbReference type="Proteomes" id="UP000092125">
    <property type="component" value="Unassembled WGS sequence"/>
</dbReference>
<evidence type="ECO:0000313" key="3">
    <source>
        <dbReference type="Proteomes" id="UP000092125"/>
    </source>
</evidence>
<dbReference type="AlphaFoldDB" id="A0AAP7GUS0"/>
<reference evidence="2 3" key="1">
    <citation type="submission" date="2016-05" db="EMBL/GenBank/DDBJ databases">
        <title>Draft Genome Sequences of Stenotrophomonas maltophilia Strains Sm32COP, Sm41DVV, Sm46PAILV, SmF3, SmF22, SmSOFb1 and SmCVFa1, Isolated from Different Manures, in France.</title>
        <authorList>
            <person name="Nazaret S."/>
            <person name="Bodilis J."/>
        </authorList>
    </citation>
    <scope>NUCLEOTIDE SEQUENCE [LARGE SCALE GENOMIC DNA]</scope>
    <source>
        <strain evidence="2 3">Sm41DVV</strain>
    </source>
</reference>
<proteinExistence type="predicted"/>
<keyword evidence="1" id="KW-1133">Transmembrane helix</keyword>
<keyword evidence="1" id="KW-0472">Membrane</keyword>
<dbReference type="RefSeq" id="WP_053518961.1">
    <property type="nucleotide sequence ID" value="NZ_CAXOQU010000050.1"/>
</dbReference>
<evidence type="ECO:0000256" key="1">
    <source>
        <dbReference type="SAM" id="Phobius"/>
    </source>
</evidence>
<keyword evidence="1" id="KW-0812">Transmembrane</keyword>
<protein>
    <recommendedName>
        <fullName evidence="4">Transmembrane protein</fullName>
    </recommendedName>
</protein>
<comment type="caution">
    <text evidence="2">The sequence shown here is derived from an EMBL/GenBank/DDBJ whole genome shotgun (WGS) entry which is preliminary data.</text>
</comment>
<dbReference type="EMBL" id="LYVI01000001">
    <property type="protein sequence ID" value="OBU63178.1"/>
    <property type="molecule type" value="Genomic_DNA"/>
</dbReference>